<sequence length="480" mass="50433">MIWTHEFLAQLCKAASMQSCSVNIWEDEMRFDLLNKSRRGEAGGALCSAAAIAVAMMLGSAPLAQAADWSVAAVPSVLQTKALTEADGDADADDPSVFIHPTDPARSLIVAAAKKGGILVYGLDGQVVQALDVADGGRINNVDVLYGFPLADGSPADLVVASDRGLDIIRVYRIDGDAAAPLTEITDPAGPRAFPSRNTADGSAVEDNPVDDQNTVYGLTTWHDKAGGNAWVVGTQRHQPTVGIFKLEARDGGVVAAVLDHAFSAPTEHAGQSLWQENDDNPLLDFSPQFEGVVVDRTTGMIYAGQEDVGIWAVPVTGGEPVLGYETRGSAESSFHNPDSVIARDVEGLTIYYAADGTRYLLASSQGGAHGDKLKPDAPYHDSFVAFSLDAGLTPLGSFHVAATGDRDAAQESDGSDVISVGLPGFENGVFIAQDGYAGDLNNLDGELASTGFKFVDWAEIAKSFTPPLAVTPTGWDPRQ</sequence>
<organism evidence="3 4">
    <name type="scientific">Devosia limi DSM 17137</name>
    <dbReference type="NCBI Taxonomy" id="1121477"/>
    <lineage>
        <taxon>Bacteria</taxon>
        <taxon>Pseudomonadati</taxon>
        <taxon>Pseudomonadota</taxon>
        <taxon>Alphaproteobacteria</taxon>
        <taxon>Hyphomicrobiales</taxon>
        <taxon>Devosiaceae</taxon>
        <taxon>Devosia</taxon>
    </lineage>
</organism>
<dbReference type="Gene3D" id="2.120.10.30">
    <property type="entry name" value="TolB, C-terminal domain"/>
    <property type="match status" value="1"/>
</dbReference>
<evidence type="ECO:0000313" key="3">
    <source>
        <dbReference type="EMBL" id="KKB77040.1"/>
    </source>
</evidence>
<dbReference type="AlphaFoldDB" id="A0A0F5L4A1"/>
<feature type="domain" description="BPP" evidence="2">
    <location>
        <begin position="64"/>
        <end position="465"/>
    </location>
</feature>
<protein>
    <recommendedName>
        <fullName evidence="2">BPP domain-containing protein</fullName>
    </recommendedName>
</protein>
<dbReference type="InterPro" id="IPR003431">
    <property type="entry name" value="B-propeller_Phytase"/>
</dbReference>
<dbReference type="PROSITE" id="PS51662">
    <property type="entry name" value="BP_PHYTASE"/>
    <property type="match status" value="1"/>
</dbReference>
<evidence type="ECO:0000259" key="2">
    <source>
        <dbReference type="PROSITE" id="PS51662"/>
    </source>
</evidence>
<feature type="region of interest" description="Disordered" evidence="1">
    <location>
        <begin position="187"/>
        <end position="211"/>
    </location>
</feature>
<comment type="caution">
    <text evidence="3">The sequence shown here is derived from an EMBL/GenBank/DDBJ whole genome shotgun (WGS) entry which is preliminary data.</text>
</comment>
<dbReference type="STRING" id="1121477.SAMN02745223_02621"/>
<accession>A0A0F5L4A1</accession>
<proteinExistence type="predicted"/>
<dbReference type="EMBL" id="LAJF01000143">
    <property type="protein sequence ID" value="KKB77040.1"/>
    <property type="molecule type" value="Genomic_DNA"/>
</dbReference>
<reference evidence="3 4" key="1">
    <citation type="submission" date="2015-03" db="EMBL/GenBank/DDBJ databases">
        <authorList>
            <person name="Hassan Y.I."/>
            <person name="Lepp D."/>
            <person name="Zhou T."/>
        </authorList>
    </citation>
    <scope>NUCLEOTIDE SEQUENCE [LARGE SCALE GENOMIC DNA]</scope>
    <source>
        <strain evidence="3 4">DSM 17137</strain>
    </source>
</reference>
<dbReference type="GO" id="GO:0016158">
    <property type="term" value="F:inositol hexakisphosphate 3-phosphatase activity"/>
    <property type="evidence" value="ECO:0007669"/>
    <property type="project" value="InterPro"/>
</dbReference>
<dbReference type="Proteomes" id="UP000033608">
    <property type="component" value="Unassembled WGS sequence"/>
</dbReference>
<keyword evidence="4" id="KW-1185">Reference proteome</keyword>
<evidence type="ECO:0000256" key="1">
    <source>
        <dbReference type="SAM" id="MobiDB-lite"/>
    </source>
</evidence>
<dbReference type="InterPro" id="IPR011042">
    <property type="entry name" value="6-blade_b-propeller_TolB-like"/>
</dbReference>
<name>A0A0F5L4A1_9HYPH</name>
<dbReference type="SUPFAM" id="SSF50956">
    <property type="entry name" value="Thermostable phytase (3-phytase)"/>
    <property type="match status" value="1"/>
</dbReference>
<dbReference type="Pfam" id="PF02333">
    <property type="entry name" value="Phytase"/>
    <property type="match status" value="2"/>
</dbReference>
<evidence type="ECO:0000313" key="4">
    <source>
        <dbReference type="Proteomes" id="UP000033608"/>
    </source>
</evidence>
<gene>
    <name evidence="3" type="ORF">VW29_18960</name>
</gene>
<dbReference type="PATRIC" id="fig|1121477.3.peg.565"/>